<sequence>MQGDCFYGFPTRTHENNIMNLFSKKSECGISFKKVNKSELNAIF</sequence>
<accession>M6VGP3</accession>
<reference evidence="1 2" key="1">
    <citation type="submission" date="2013-01" db="EMBL/GenBank/DDBJ databases">
        <authorList>
            <person name="Harkins D.M."/>
            <person name="Durkin A.S."/>
            <person name="Brinkac L.M."/>
            <person name="Haft D.H."/>
            <person name="Selengut J.D."/>
            <person name="Sanka R."/>
            <person name="DePew J."/>
            <person name="Purushe J."/>
            <person name="Matthias M.A."/>
            <person name="Vinetz J.M."/>
            <person name="Sutton G.G."/>
            <person name="Nierman W.C."/>
            <person name="Fouts D.E."/>
        </authorList>
    </citation>
    <scope>NUCLEOTIDE SEQUENCE [LARGE SCALE GENOMIC DNA]</scope>
    <source>
        <strain evidence="1 2">HAI1536</strain>
    </source>
</reference>
<dbReference type="Proteomes" id="UP000012112">
    <property type="component" value="Unassembled WGS sequence"/>
</dbReference>
<gene>
    <name evidence="1" type="ORF">LEP1GSC172_0387</name>
</gene>
<comment type="caution">
    <text evidence="1">The sequence shown here is derived from an EMBL/GenBank/DDBJ whole genome shotgun (WGS) entry which is preliminary data.</text>
</comment>
<name>M6VGP3_9LEPT</name>
<organism evidence="1 2">
    <name type="scientific">Leptospira noguchii</name>
    <dbReference type="NCBI Taxonomy" id="28182"/>
    <lineage>
        <taxon>Bacteria</taxon>
        <taxon>Pseudomonadati</taxon>
        <taxon>Spirochaetota</taxon>
        <taxon>Spirochaetia</taxon>
        <taxon>Leptospirales</taxon>
        <taxon>Leptospiraceae</taxon>
        <taxon>Leptospira</taxon>
    </lineage>
</organism>
<evidence type="ECO:0000313" key="1">
    <source>
        <dbReference type="EMBL" id="EMO52319.1"/>
    </source>
</evidence>
<dbReference type="EMBL" id="AKWD02000057">
    <property type="protein sequence ID" value="EMO52319.1"/>
    <property type="molecule type" value="Genomic_DNA"/>
</dbReference>
<evidence type="ECO:0000313" key="2">
    <source>
        <dbReference type="Proteomes" id="UP000012112"/>
    </source>
</evidence>
<dbReference type="AlphaFoldDB" id="M6VGP3"/>
<proteinExistence type="predicted"/>
<protein>
    <submittedName>
        <fullName evidence="1">Uncharacterized protein</fullName>
    </submittedName>
</protein>